<protein>
    <recommendedName>
        <fullName evidence="3">Glycosyl transferase family 1 domain-containing protein</fullName>
    </recommendedName>
</protein>
<dbReference type="PANTHER" id="PTHR12526">
    <property type="entry name" value="GLYCOSYLTRANSFERASE"/>
    <property type="match status" value="1"/>
</dbReference>
<dbReference type="InterPro" id="IPR001296">
    <property type="entry name" value="Glyco_trans_1"/>
</dbReference>
<sequence>MPRVAGDAAIFWEPDGYRTVGRNIMGRHSAGRAYLQAAVAANCGGDLWAYAAHQRSAEAFASDVRTIDNSVTPRWCARHRLDQLEGIGALYYPGPDIEEMARLRLRRRADAYSLCGVTHTTASHRAMDALSKTIVQPLMPWDAIICTSRAVLETARMAREAEVEQLRWRFGAGVTIPEGPQLPVIPLGIHCDEYFIDEAERARARAELGIAADEVVALFVGRLSFHAKAHPDAMAQALEALAVEKGRKLALIQCGWWSNDAAENAYRSGMADAAPHVRALWTDGREPAEQRRSWAAADLFISLSDNLQETFGLTPLEAMAAGLPVVVSDWDGYKDTVRDGEDGYRIRTALPRPGTGTMLAERYEAGTISYDQYCGFACMLVPVDLAQLKARLAVLVDDAAKRRAMGAAARARVRAAYDWSVVYGLYRELWAELGAIRGAARAFTSVRAALEAAPRVAAGRGDPMRYFGHYASAQIGPDTPVARAERPDGLDYERLREHPLFSFAKQVLTEPAVAEAVRAAAATPTNVASLARRIGKSVNDTVFIVAALAKMGLVSIAWPE</sequence>
<keyword evidence="1" id="KW-0328">Glycosyltransferase</keyword>
<reference evidence="4" key="1">
    <citation type="submission" date="2020-02" db="EMBL/GenBank/DDBJ databases">
        <authorList>
            <person name="Meier V. D."/>
        </authorList>
    </citation>
    <scope>NUCLEOTIDE SEQUENCE</scope>
    <source>
        <strain evidence="4">AVDCRST_MAG39</strain>
    </source>
</reference>
<dbReference type="GO" id="GO:0016757">
    <property type="term" value="F:glycosyltransferase activity"/>
    <property type="evidence" value="ECO:0007669"/>
    <property type="project" value="UniProtKB-KW"/>
</dbReference>
<evidence type="ECO:0000256" key="1">
    <source>
        <dbReference type="ARBA" id="ARBA00022676"/>
    </source>
</evidence>
<dbReference type="SUPFAM" id="SSF53756">
    <property type="entry name" value="UDP-Glycosyltransferase/glycogen phosphorylase"/>
    <property type="match status" value="1"/>
</dbReference>
<evidence type="ECO:0000259" key="3">
    <source>
        <dbReference type="Pfam" id="PF00534"/>
    </source>
</evidence>
<accession>A0A6J4SK36</accession>
<gene>
    <name evidence="4" type="ORF">AVDCRST_MAG39-1391</name>
</gene>
<dbReference type="Pfam" id="PF00534">
    <property type="entry name" value="Glycos_transf_1"/>
    <property type="match status" value="1"/>
</dbReference>
<proteinExistence type="predicted"/>
<evidence type="ECO:0000313" key="4">
    <source>
        <dbReference type="EMBL" id="CAA9500658.1"/>
    </source>
</evidence>
<evidence type="ECO:0000256" key="2">
    <source>
        <dbReference type="ARBA" id="ARBA00022679"/>
    </source>
</evidence>
<name>A0A6J4SK36_9SPHN</name>
<organism evidence="4">
    <name type="scientific">uncultured Sphingomonadaceae bacterium</name>
    <dbReference type="NCBI Taxonomy" id="169976"/>
    <lineage>
        <taxon>Bacteria</taxon>
        <taxon>Pseudomonadati</taxon>
        <taxon>Pseudomonadota</taxon>
        <taxon>Alphaproteobacteria</taxon>
        <taxon>Sphingomonadales</taxon>
        <taxon>Sphingomonadaceae</taxon>
        <taxon>environmental samples</taxon>
    </lineage>
</organism>
<keyword evidence="2" id="KW-0808">Transferase</keyword>
<dbReference type="CDD" id="cd03801">
    <property type="entry name" value="GT4_PimA-like"/>
    <property type="match status" value="1"/>
</dbReference>
<dbReference type="EMBL" id="CADCVW010000054">
    <property type="protein sequence ID" value="CAA9500658.1"/>
    <property type="molecule type" value="Genomic_DNA"/>
</dbReference>
<dbReference type="Gene3D" id="3.40.50.2000">
    <property type="entry name" value="Glycogen Phosphorylase B"/>
    <property type="match status" value="1"/>
</dbReference>
<feature type="domain" description="Glycosyl transferase family 1" evidence="3">
    <location>
        <begin position="202"/>
        <end position="346"/>
    </location>
</feature>
<dbReference type="PANTHER" id="PTHR12526:SF510">
    <property type="entry name" value="D-INOSITOL 3-PHOSPHATE GLYCOSYLTRANSFERASE"/>
    <property type="match status" value="1"/>
</dbReference>
<dbReference type="AlphaFoldDB" id="A0A6J4SK36"/>